<dbReference type="Gene3D" id="3.40.50.12160">
    <property type="entry name" value="Methylthiotransferase, N-terminal domain"/>
    <property type="match status" value="1"/>
</dbReference>
<feature type="domain" description="TRAM" evidence="14">
    <location>
        <begin position="377"/>
        <end position="441"/>
    </location>
</feature>
<dbReference type="InterPro" id="IPR005839">
    <property type="entry name" value="Methylthiotransferase"/>
</dbReference>
<evidence type="ECO:0000256" key="12">
    <source>
        <dbReference type="ARBA" id="ARBA00081141"/>
    </source>
</evidence>
<reference evidence="17 18" key="1">
    <citation type="submission" date="2016-02" db="EMBL/GenBank/DDBJ databases">
        <title>Anaerosporomusa subterraneum gen. nov., sp. nov., a spore-forming obligate anaerobe isolated from saprolite.</title>
        <authorList>
            <person name="Choi J.K."/>
            <person name="Shah M."/>
            <person name="Yee N."/>
        </authorList>
    </citation>
    <scope>NUCLEOTIDE SEQUENCE [LARGE SCALE GENOMIC DNA]</scope>
    <source>
        <strain evidence="17 18">RU4</strain>
    </source>
</reference>
<feature type="binding site" evidence="13">
    <location>
        <position position="14"/>
    </location>
    <ligand>
        <name>[4Fe-4S] cluster</name>
        <dbReference type="ChEBI" id="CHEBI:49883"/>
        <label>1</label>
    </ligand>
</feature>
<keyword evidence="5 13" id="KW-0479">Metal-binding</keyword>
<keyword evidence="4 13" id="KW-0949">S-adenosyl-L-methionine</keyword>
<name>A0A154BT95_ANASB</name>
<evidence type="ECO:0000259" key="16">
    <source>
        <dbReference type="PROSITE" id="PS51918"/>
    </source>
</evidence>
<dbReference type="SUPFAM" id="SSF102114">
    <property type="entry name" value="Radical SAM enzymes"/>
    <property type="match status" value="1"/>
</dbReference>
<dbReference type="PANTHER" id="PTHR43020:SF2">
    <property type="entry name" value="MITOCHONDRIAL TRNA METHYLTHIOTRANSFERASE CDK5RAP1"/>
    <property type="match status" value="1"/>
</dbReference>
<dbReference type="InterPro" id="IPR020612">
    <property type="entry name" value="Methylthiotransferase_CS"/>
</dbReference>
<dbReference type="Pfam" id="PF01938">
    <property type="entry name" value="TRAM"/>
    <property type="match status" value="1"/>
</dbReference>
<gene>
    <name evidence="13" type="primary">miaB</name>
    <name evidence="17" type="ORF">AXX12_03130</name>
</gene>
<evidence type="ECO:0000256" key="6">
    <source>
        <dbReference type="ARBA" id="ARBA00023004"/>
    </source>
</evidence>
<evidence type="ECO:0000256" key="3">
    <source>
        <dbReference type="ARBA" id="ARBA00022679"/>
    </source>
</evidence>
<keyword evidence="13" id="KW-0819">tRNA processing</keyword>
<dbReference type="PROSITE" id="PS51449">
    <property type="entry name" value="MTTASE_N"/>
    <property type="match status" value="1"/>
</dbReference>
<dbReference type="PROSITE" id="PS51918">
    <property type="entry name" value="RADICAL_SAM"/>
    <property type="match status" value="1"/>
</dbReference>
<evidence type="ECO:0000313" key="18">
    <source>
        <dbReference type="Proteomes" id="UP000076268"/>
    </source>
</evidence>
<evidence type="ECO:0000256" key="7">
    <source>
        <dbReference type="ARBA" id="ARBA00023014"/>
    </source>
</evidence>
<comment type="similarity">
    <text evidence="13">Belongs to the methylthiotransferase family. MiaB subfamily.</text>
</comment>
<evidence type="ECO:0000256" key="8">
    <source>
        <dbReference type="ARBA" id="ARBA00033765"/>
    </source>
</evidence>
<evidence type="ECO:0000256" key="10">
    <source>
        <dbReference type="ARBA" id="ARBA00068570"/>
    </source>
</evidence>
<feature type="domain" description="MTTase N-terminal" evidence="15">
    <location>
        <begin position="5"/>
        <end position="121"/>
    </location>
</feature>
<comment type="cofactor">
    <cofactor evidence="13">
        <name>[4Fe-4S] cluster</name>
        <dbReference type="ChEBI" id="CHEBI:49883"/>
    </cofactor>
    <text evidence="13">Binds 2 [4Fe-4S] clusters. One cluster is coordinated with 3 cysteines and an exchangeable S-adenosyl-L-methionine.</text>
</comment>
<dbReference type="GO" id="GO:0005829">
    <property type="term" value="C:cytosol"/>
    <property type="evidence" value="ECO:0007669"/>
    <property type="project" value="TreeGrafter"/>
</dbReference>
<keyword evidence="7 13" id="KW-0411">Iron-sulfur</keyword>
<dbReference type="NCBIfam" id="TIGR01574">
    <property type="entry name" value="miaB-methiolase"/>
    <property type="match status" value="1"/>
</dbReference>
<dbReference type="Gene3D" id="3.80.30.20">
    <property type="entry name" value="tm_1862 like domain"/>
    <property type="match status" value="1"/>
</dbReference>
<evidence type="ECO:0000256" key="1">
    <source>
        <dbReference type="ARBA" id="ARBA00003234"/>
    </source>
</evidence>
<evidence type="ECO:0000256" key="11">
    <source>
        <dbReference type="ARBA" id="ARBA00080698"/>
    </source>
</evidence>
<evidence type="ECO:0000313" key="17">
    <source>
        <dbReference type="EMBL" id="KYZ77141.1"/>
    </source>
</evidence>
<dbReference type="GO" id="GO:0035597">
    <property type="term" value="F:tRNA-2-methylthio-N(6)-dimethylallyladenosine(37) synthase activity"/>
    <property type="evidence" value="ECO:0007669"/>
    <property type="project" value="UniProtKB-EC"/>
</dbReference>
<feature type="binding site" evidence="13">
    <location>
        <position position="165"/>
    </location>
    <ligand>
        <name>[4Fe-4S] cluster</name>
        <dbReference type="ChEBI" id="CHEBI:49883"/>
        <label>2</label>
        <note>4Fe-4S-S-AdoMet</note>
    </ligand>
</feature>
<dbReference type="EC" id="2.8.4.3" evidence="8 13"/>
<dbReference type="GO" id="GO:0046872">
    <property type="term" value="F:metal ion binding"/>
    <property type="evidence" value="ECO:0007669"/>
    <property type="project" value="UniProtKB-KW"/>
</dbReference>
<evidence type="ECO:0000256" key="13">
    <source>
        <dbReference type="HAMAP-Rule" id="MF_01864"/>
    </source>
</evidence>
<comment type="catalytic activity">
    <reaction evidence="9 13">
        <text>N(6)-dimethylallyladenosine(37) in tRNA + (sulfur carrier)-SH + AH2 + 2 S-adenosyl-L-methionine = 2-methylsulfanyl-N(6)-dimethylallyladenosine(37) in tRNA + (sulfur carrier)-H + 5'-deoxyadenosine + L-methionine + A + S-adenosyl-L-homocysteine + 2 H(+)</text>
        <dbReference type="Rhea" id="RHEA:37067"/>
        <dbReference type="Rhea" id="RHEA-COMP:10375"/>
        <dbReference type="Rhea" id="RHEA-COMP:10376"/>
        <dbReference type="Rhea" id="RHEA-COMP:14737"/>
        <dbReference type="Rhea" id="RHEA-COMP:14739"/>
        <dbReference type="ChEBI" id="CHEBI:13193"/>
        <dbReference type="ChEBI" id="CHEBI:15378"/>
        <dbReference type="ChEBI" id="CHEBI:17319"/>
        <dbReference type="ChEBI" id="CHEBI:17499"/>
        <dbReference type="ChEBI" id="CHEBI:29917"/>
        <dbReference type="ChEBI" id="CHEBI:57844"/>
        <dbReference type="ChEBI" id="CHEBI:57856"/>
        <dbReference type="ChEBI" id="CHEBI:59789"/>
        <dbReference type="ChEBI" id="CHEBI:64428"/>
        <dbReference type="ChEBI" id="CHEBI:74415"/>
        <dbReference type="ChEBI" id="CHEBI:74417"/>
        <dbReference type="EC" id="2.8.4.3"/>
    </reaction>
</comment>
<protein>
    <recommendedName>
        <fullName evidence="10 13">tRNA-2-methylthio-N(6)-dimethylallyladenosine synthase</fullName>
        <ecNumber evidence="8 13">2.8.4.3</ecNumber>
    </recommendedName>
    <alternativeName>
        <fullName evidence="12 13">(Dimethylallyl)adenosine tRNA methylthiotransferase MiaB</fullName>
    </alternativeName>
    <alternativeName>
        <fullName evidence="11 13">tRNA-i(6)A37 methylthiotransferase</fullName>
    </alternativeName>
</protein>
<dbReference type="InterPro" id="IPR013848">
    <property type="entry name" value="Methylthiotransferase_N"/>
</dbReference>
<evidence type="ECO:0000256" key="2">
    <source>
        <dbReference type="ARBA" id="ARBA00022485"/>
    </source>
</evidence>
<dbReference type="GO" id="GO:0051539">
    <property type="term" value="F:4 iron, 4 sulfur cluster binding"/>
    <property type="evidence" value="ECO:0007669"/>
    <property type="project" value="UniProtKB-UniRule"/>
</dbReference>
<comment type="caution">
    <text evidence="17">The sequence shown here is derived from an EMBL/GenBank/DDBJ whole genome shotgun (WGS) entry which is preliminary data.</text>
</comment>
<comment type="subunit">
    <text evidence="13">Monomer.</text>
</comment>
<dbReference type="PANTHER" id="PTHR43020">
    <property type="entry name" value="CDK5 REGULATORY SUBUNIT-ASSOCIATED PROTEIN 1"/>
    <property type="match status" value="1"/>
</dbReference>
<dbReference type="RefSeq" id="WP_066238924.1">
    <property type="nucleotide sequence ID" value="NZ_LSGP01000013.1"/>
</dbReference>
<dbReference type="PROSITE" id="PS50926">
    <property type="entry name" value="TRAM"/>
    <property type="match status" value="1"/>
</dbReference>
<feature type="domain" description="Radical SAM core" evidence="16">
    <location>
        <begin position="144"/>
        <end position="374"/>
    </location>
</feature>
<dbReference type="Proteomes" id="UP000076268">
    <property type="component" value="Unassembled WGS sequence"/>
</dbReference>
<dbReference type="HAMAP" id="MF_01864">
    <property type="entry name" value="tRNA_metthiotr_MiaB"/>
    <property type="match status" value="1"/>
</dbReference>
<evidence type="ECO:0000256" key="4">
    <source>
        <dbReference type="ARBA" id="ARBA00022691"/>
    </source>
</evidence>
<dbReference type="SFLD" id="SFLDF00273">
    <property type="entry name" value="(dimethylallyl)adenosine_tRNA"/>
    <property type="match status" value="1"/>
</dbReference>
<dbReference type="AlphaFoldDB" id="A0A154BT95"/>
<feature type="binding site" evidence="13">
    <location>
        <position position="84"/>
    </location>
    <ligand>
        <name>[4Fe-4S] cluster</name>
        <dbReference type="ChEBI" id="CHEBI:49883"/>
        <label>1</label>
    </ligand>
</feature>
<dbReference type="SFLD" id="SFLDG01082">
    <property type="entry name" value="B12-binding_domain_containing"/>
    <property type="match status" value="1"/>
</dbReference>
<evidence type="ECO:0000259" key="14">
    <source>
        <dbReference type="PROSITE" id="PS50926"/>
    </source>
</evidence>
<dbReference type="InterPro" id="IPR006638">
    <property type="entry name" value="Elp3/MiaA/NifB-like_rSAM"/>
</dbReference>
<evidence type="ECO:0000256" key="9">
    <source>
        <dbReference type="ARBA" id="ARBA00051425"/>
    </source>
</evidence>
<dbReference type="NCBIfam" id="TIGR00089">
    <property type="entry name" value="MiaB/RimO family radical SAM methylthiotransferase"/>
    <property type="match status" value="1"/>
</dbReference>
<dbReference type="Pfam" id="PF04055">
    <property type="entry name" value="Radical_SAM"/>
    <property type="match status" value="1"/>
</dbReference>
<keyword evidence="2 13" id="KW-0004">4Fe-4S</keyword>
<evidence type="ECO:0000256" key="5">
    <source>
        <dbReference type="ARBA" id="ARBA00022723"/>
    </source>
</evidence>
<dbReference type="EMBL" id="LSGP01000013">
    <property type="protein sequence ID" value="KYZ77141.1"/>
    <property type="molecule type" value="Genomic_DNA"/>
</dbReference>
<dbReference type="PROSITE" id="PS01278">
    <property type="entry name" value="MTTASE_RADICAL"/>
    <property type="match status" value="1"/>
</dbReference>
<dbReference type="InterPro" id="IPR007197">
    <property type="entry name" value="rSAM"/>
</dbReference>
<feature type="binding site" evidence="13">
    <location>
        <position position="162"/>
    </location>
    <ligand>
        <name>[4Fe-4S] cluster</name>
        <dbReference type="ChEBI" id="CHEBI:49883"/>
        <label>2</label>
        <note>4Fe-4S-S-AdoMet</note>
    </ligand>
</feature>
<feature type="binding site" evidence="13">
    <location>
        <position position="50"/>
    </location>
    <ligand>
        <name>[4Fe-4S] cluster</name>
        <dbReference type="ChEBI" id="CHEBI:49883"/>
        <label>1</label>
    </ligand>
</feature>
<comment type="function">
    <text evidence="1 13">Catalyzes the methylthiolation of N6-(dimethylallyl)adenosine (i(6)A), leading to the formation of 2-methylthio-N6-(dimethylallyl)adenosine (ms(2)i(6)A) at position 37 in tRNAs that read codons beginning with uridine.</text>
</comment>
<keyword evidence="13" id="KW-0963">Cytoplasm</keyword>
<dbReference type="OrthoDB" id="9805215at2"/>
<dbReference type="Pfam" id="PF00919">
    <property type="entry name" value="UPF0004"/>
    <property type="match status" value="1"/>
</dbReference>
<dbReference type="InterPro" id="IPR006463">
    <property type="entry name" value="MiaB_methiolase"/>
</dbReference>
<organism evidence="17 18">
    <name type="scientific">Anaerosporomusa subterranea</name>
    <dbReference type="NCBI Taxonomy" id="1794912"/>
    <lineage>
        <taxon>Bacteria</taxon>
        <taxon>Bacillati</taxon>
        <taxon>Bacillota</taxon>
        <taxon>Negativicutes</taxon>
        <taxon>Acetonemataceae</taxon>
        <taxon>Anaerosporomusa</taxon>
    </lineage>
</organism>
<dbReference type="SFLD" id="SFLDG01061">
    <property type="entry name" value="methylthiotransferase"/>
    <property type="match status" value="1"/>
</dbReference>
<proteinExistence type="inferred from homology"/>
<dbReference type="STRING" id="1794912.AXX12_03130"/>
<accession>A0A154BT95</accession>
<comment type="subcellular location">
    <subcellularLocation>
        <location evidence="13">Cytoplasm</location>
    </subcellularLocation>
</comment>
<dbReference type="SMART" id="SM00729">
    <property type="entry name" value="Elp3"/>
    <property type="match status" value="1"/>
</dbReference>
<evidence type="ECO:0000259" key="15">
    <source>
        <dbReference type="PROSITE" id="PS51449"/>
    </source>
</evidence>
<dbReference type="FunFam" id="3.80.30.20:FF:000001">
    <property type="entry name" value="tRNA-2-methylthio-N(6)-dimethylallyladenosine synthase 2"/>
    <property type="match status" value="1"/>
</dbReference>
<keyword evidence="6 13" id="KW-0408">Iron</keyword>
<sequence>MQGHQTYYIYTFGCQANAADSEQLAAQLQQAGYTATLLPDEADLIVLNTCCVRESAERKIYGKIGELKKLKTADPNRIIGVAGCLAQKDKDKLFAKAPHLDFVMGTFTVGRLLENINKVKENREQVLSVWEQAEETQRLRPASLSGQISAWVPIMYGCNNFCTYCIVPYVRGRERSRPVTEIIQEIAALAKQGVKEVTLLGQNVNSYGKDGQANATFADLLREADKIKEIQRIRYMTSHPRDMNQQVVDVVRNSRSICEHFHLPVQSGNDRILQAMNRGYSINDYRTLVRSIRQAIPDSSLTTDLIVGFPGETDELFAQTLDFIREIRFDAAYTFLYSPRSGTPAATMPEQIPSLIKKQRLQLLMDVQNEISLQINRQLEGKIVEVLVEGPSKNDDSAFVGRTRTNKIVIWKHTGSEQAGELLSVQIDKAQTWVLKGKAVD</sequence>
<dbReference type="InterPro" id="IPR058240">
    <property type="entry name" value="rSAM_sf"/>
</dbReference>
<dbReference type="CDD" id="cd01335">
    <property type="entry name" value="Radical_SAM"/>
    <property type="match status" value="1"/>
</dbReference>
<dbReference type="InterPro" id="IPR038135">
    <property type="entry name" value="Methylthiotransferase_N_sf"/>
</dbReference>
<keyword evidence="3 13" id="KW-0808">Transferase</keyword>
<dbReference type="InterPro" id="IPR002792">
    <property type="entry name" value="TRAM_dom"/>
</dbReference>
<feature type="binding site" evidence="13">
    <location>
        <position position="158"/>
    </location>
    <ligand>
        <name>[4Fe-4S] cluster</name>
        <dbReference type="ChEBI" id="CHEBI:49883"/>
        <label>2</label>
        <note>4Fe-4S-S-AdoMet</note>
    </ligand>
</feature>
<dbReference type="InterPro" id="IPR023404">
    <property type="entry name" value="rSAM_horseshoe"/>
</dbReference>
<dbReference type="FunFam" id="3.40.50.12160:FF:000003">
    <property type="entry name" value="CDK5 regulatory subunit-associated protein 1"/>
    <property type="match status" value="1"/>
</dbReference>
<keyword evidence="18" id="KW-1185">Reference proteome</keyword>
<dbReference type="SFLD" id="SFLDS00029">
    <property type="entry name" value="Radical_SAM"/>
    <property type="match status" value="1"/>
</dbReference>